<protein>
    <submittedName>
        <fullName evidence="2">Uncharacterized protein</fullName>
    </submittedName>
</protein>
<reference evidence="3" key="1">
    <citation type="submission" date="2016-10" db="EMBL/GenBank/DDBJ databases">
        <authorList>
            <person name="Varghese N."/>
            <person name="Submissions S."/>
        </authorList>
    </citation>
    <scope>NUCLEOTIDE SEQUENCE [LARGE SCALE GENOMIC DNA]</scope>
    <source>
        <strain evidence="3">CGMCC 4.7038</strain>
    </source>
</reference>
<name>A0A1H7DQR2_9ACTN</name>
<sequence>MYVRYRWARRTALAMAALLPAAGLLTVATPAVQAAAFEQSYAYVYVDKPSEPVGTSYTPPASRNYNSAGRPNNVSRLGPGEYLILMTYLATEPQANLGVAHVTAHGHTASYCSVAYMNRSIFEDPKTGEVTYFGVAIWVHCFDASGTRLDSEFAASWANAAGWYGGISDFAYLTSTDERRTHEPALNQQFNSMGHSNKISYLGTGRYQVSLQGMGNKGLDPKAEKGHVQVTAYFQESHRCKVAYFFTLPASTQVDVNCYNADGALSDSLFTFTYSRDASLVWTPWGAYTWVQGGEVHPDEQWTYDPLVNPTITVKRGVGSEEGLYWVNTSMDGFMDKGNVQVTAEGPGPHYCKVAEWDSDQGIQVRCFKADGAPVRNPFFVSFAL</sequence>
<dbReference type="Proteomes" id="UP000198707">
    <property type="component" value="Unassembled WGS sequence"/>
</dbReference>
<gene>
    <name evidence="2" type="ORF">SAMN05443287_11633</name>
</gene>
<evidence type="ECO:0000313" key="2">
    <source>
        <dbReference type="EMBL" id="SEK03888.1"/>
    </source>
</evidence>
<dbReference type="STRING" id="1144548.SAMN05443287_11633"/>
<feature type="signal peptide" evidence="1">
    <location>
        <begin position="1"/>
        <end position="34"/>
    </location>
</feature>
<dbReference type="AlphaFoldDB" id="A0A1H7DQR2"/>
<organism evidence="2 3">
    <name type="scientific">Micromonospora phaseoli</name>
    <dbReference type="NCBI Taxonomy" id="1144548"/>
    <lineage>
        <taxon>Bacteria</taxon>
        <taxon>Bacillati</taxon>
        <taxon>Actinomycetota</taxon>
        <taxon>Actinomycetes</taxon>
        <taxon>Micromonosporales</taxon>
        <taxon>Micromonosporaceae</taxon>
        <taxon>Micromonospora</taxon>
    </lineage>
</organism>
<accession>A0A1H7DQR2</accession>
<feature type="chain" id="PRO_5011662747" evidence="1">
    <location>
        <begin position="35"/>
        <end position="385"/>
    </location>
</feature>
<evidence type="ECO:0000313" key="3">
    <source>
        <dbReference type="Proteomes" id="UP000198707"/>
    </source>
</evidence>
<evidence type="ECO:0000256" key="1">
    <source>
        <dbReference type="SAM" id="SignalP"/>
    </source>
</evidence>
<dbReference type="EMBL" id="FNYV01000016">
    <property type="protein sequence ID" value="SEK03888.1"/>
    <property type="molecule type" value="Genomic_DNA"/>
</dbReference>
<keyword evidence="3" id="KW-1185">Reference proteome</keyword>
<proteinExistence type="predicted"/>
<keyword evidence="1" id="KW-0732">Signal</keyword>